<dbReference type="PANTHER" id="PTHR37490">
    <property type="entry name" value="EXPRESSED PROTEIN"/>
    <property type="match status" value="1"/>
</dbReference>
<evidence type="ECO:0000313" key="3">
    <source>
        <dbReference type="Proteomes" id="UP000256645"/>
    </source>
</evidence>
<evidence type="ECO:0000256" key="1">
    <source>
        <dbReference type="SAM" id="Phobius"/>
    </source>
</evidence>
<dbReference type="InterPro" id="IPR021838">
    <property type="entry name" value="DUF3431"/>
</dbReference>
<gene>
    <name evidence="2" type="ORF">BP6252_09454</name>
</gene>
<evidence type="ECO:0000313" key="2">
    <source>
        <dbReference type="EMBL" id="RDW68058.1"/>
    </source>
</evidence>
<feature type="transmembrane region" description="Helical" evidence="1">
    <location>
        <begin position="12"/>
        <end position="31"/>
    </location>
</feature>
<dbReference type="OrthoDB" id="426718at2759"/>
<keyword evidence="1" id="KW-1133">Transmembrane helix</keyword>
<dbReference type="Pfam" id="PF11913">
    <property type="entry name" value="DUF3431"/>
    <property type="match status" value="1"/>
</dbReference>
<name>A0A3D8R280_9HELO</name>
<accession>A0A3D8R280</accession>
<dbReference type="AlphaFoldDB" id="A0A3D8R280"/>
<comment type="caution">
    <text evidence="2">The sequence shown here is derived from an EMBL/GenBank/DDBJ whole genome shotgun (WGS) entry which is preliminary data.</text>
</comment>
<reference evidence="2 3" key="1">
    <citation type="journal article" date="2018" name="IMA Fungus">
        <title>IMA Genome-F 9: Draft genome sequence of Annulohypoxylon stygium, Aspergillus mulundensis, Berkeleyomyces basicola (syn. Thielaviopsis basicola), Ceratocystis smalleyi, two Cercospora beticola strains, Coleophoma cylindrospora, Fusarium fracticaudum, Phialophora cf. hyalina, and Morchella septimelata.</title>
        <authorList>
            <person name="Wingfield B.D."/>
            <person name="Bills G.F."/>
            <person name="Dong Y."/>
            <person name="Huang W."/>
            <person name="Nel W.J."/>
            <person name="Swalarsk-Parry B.S."/>
            <person name="Vaghefi N."/>
            <person name="Wilken P.M."/>
            <person name="An Z."/>
            <person name="de Beer Z.W."/>
            <person name="De Vos L."/>
            <person name="Chen L."/>
            <person name="Duong T.A."/>
            <person name="Gao Y."/>
            <person name="Hammerbacher A."/>
            <person name="Kikkert J.R."/>
            <person name="Li Y."/>
            <person name="Li H."/>
            <person name="Li K."/>
            <person name="Li Q."/>
            <person name="Liu X."/>
            <person name="Ma X."/>
            <person name="Naidoo K."/>
            <person name="Pethybridge S.J."/>
            <person name="Sun J."/>
            <person name="Steenkamp E.T."/>
            <person name="van der Nest M.A."/>
            <person name="van Wyk S."/>
            <person name="Wingfield M.J."/>
            <person name="Xiong C."/>
            <person name="Yue Q."/>
            <person name="Zhang X."/>
        </authorList>
    </citation>
    <scope>NUCLEOTIDE SEQUENCE [LARGE SCALE GENOMIC DNA]</scope>
    <source>
        <strain evidence="2 3">BP6252</strain>
    </source>
</reference>
<dbReference type="PANTHER" id="PTHR37490:SF3">
    <property type="entry name" value="DUF3431 DOMAIN CONTAINING PROTEIN"/>
    <property type="match status" value="1"/>
</dbReference>
<sequence>MALKQGQVQRAVATLLKPVLSLVAILFVLQYSGLFSRSHKSGNSKISKSLIIASQRSSDLTWLAPAAKAGGWDVHTYITDGNPTALQPHTVPLNKGNEAMVYLTYIIDNYDTLPDVMFFHHHHSQAWHQAYPSSYELAHLKASSVLKQHYLPPRCLPGCENVIELSGDVMPLYDLKTASRDVLITSVLKAFLDPGEKVPEKIAAPCCAQFAVSREAVLRRKKETWEGLRTWLMETDVLSASAGRVLEYTWHIWFGMEPVL</sequence>
<keyword evidence="1" id="KW-0472">Membrane</keyword>
<dbReference type="Proteomes" id="UP000256645">
    <property type="component" value="Unassembled WGS sequence"/>
</dbReference>
<organism evidence="2 3">
    <name type="scientific">Coleophoma cylindrospora</name>
    <dbReference type="NCBI Taxonomy" id="1849047"/>
    <lineage>
        <taxon>Eukaryota</taxon>
        <taxon>Fungi</taxon>
        <taxon>Dikarya</taxon>
        <taxon>Ascomycota</taxon>
        <taxon>Pezizomycotina</taxon>
        <taxon>Leotiomycetes</taxon>
        <taxon>Helotiales</taxon>
        <taxon>Dermateaceae</taxon>
        <taxon>Coleophoma</taxon>
    </lineage>
</organism>
<dbReference type="EMBL" id="PDLM01000010">
    <property type="protein sequence ID" value="RDW68058.1"/>
    <property type="molecule type" value="Genomic_DNA"/>
</dbReference>
<proteinExistence type="predicted"/>
<keyword evidence="1" id="KW-0812">Transmembrane</keyword>
<keyword evidence="3" id="KW-1185">Reference proteome</keyword>
<protein>
    <submittedName>
        <fullName evidence="2">Uncharacterized protein</fullName>
    </submittedName>
</protein>